<evidence type="ECO:0000313" key="1">
    <source>
        <dbReference type="EMBL" id="NJC34368.1"/>
    </source>
</evidence>
<dbReference type="Proteomes" id="UP000734218">
    <property type="component" value="Unassembled WGS sequence"/>
</dbReference>
<organism evidence="1 2">
    <name type="scientific">Sphingomonas jejuensis</name>
    <dbReference type="NCBI Taxonomy" id="904715"/>
    <lineage>
        <taxon>Bacteria</taxon>
        <taxon>Pseudomonadati</taxon>
        <taxon>Pseudomonadota</taxon>
        <taxon>Alphaproteobacteria</taxon>
        <taxon>Sphingomonadales</taxon>
        <taxon>Sphingomonadaceae</taxon>
        <taxon>Sphingomonas</taxon>
    </lineage>
</organism>
<accession>A0ABX0XLV9</accession>
<reference evidence="1 2" key="1">
    <citation type="submission" date="2020-03" db="EMBL/GenBank/DDBJ databases">
        <title>Genomic Encyclopedia of Type Strains, Phase IV (KMG-IV): sequencing the most valuable type-strain genomes for metagenomic binning, comparative biology and taxonomic classification.</title>
        <authorList>
            <person name="Goeker M."/>
        </authorList>
    </citation>
    <scope>NUCLEOTIDE SEQUENCE [LARGE SCALE GENOMIC DNA]</scope>
    <source>
        <strain evidence="1 2">DSM 27651</strain>
    </source>
</reference>
<name>A0ABX0XLV9_9SPHN</name>
<keyword evidence="2" id="KW-1185">Reference proteome</keyword>
<evidence type="ECO:0000313" key="2">
    <source>
        <dbReference type="Proteomes" id="UP000734218"/>
    </source>
</evidence>
<proteinExistence type="predicted"/>
<gene>
    <name evidence="1" type="ORF">GGR88_001842</name>
</gene>
<dbReference type="RefSeq" id="WP_167954215.1">
    <property type="nucleotide sequence ID" value="NZ_JAATJE010000001.1"/>
</dbReference>
<dbReference type="EMBL" id="JAATJE010000001">
    <property type="protein sequence ID" value="NJC34368.1"/>
    <property type="molecule type" value="Genomic_DNA"/>
</dbReference>
<sequence>MIRTAAGPEFPALRLCYFCADPLRRIGGGRASQGPRGRYSARRADARLAQVVVKSATSFYEADGPLRGGLGRGNP</sequence>
<comment type="caution">
    <text evidence="1">The sequence shown here is derived from an EMBL/GenBank/DDBJ whole genome shotgun (WGS) entry which is preliminary data.</text>
</comment>
<protein>
    <submittedName>
        <fullName evidence="1">Uncharacterized protein</fullName>
    </submittedName>
</protein>